<name>A0A7I9Y2E5_9MYCO</name>
<protein>
    <recommendedName>
        <fullName evidence="3">PE-PGRS family protein</fullName>
    </recommendedName>
</protein>
<accession>A0A7I9Y2E5</accession>
<evidence type="ECO:0008006" key="3">
    <source>
        <dbReference type="Google" id="ProtNLM"/>
    </source>
</evidence>
<comment type="caution">
    <text evidence="1">The sequence shown here is derived from an EMBL/GenBank/DDBJ whole genome shotgun (WGS) entry which is preliminary data.</text>
</comment>
<keyword evidence="2" id="KW-1185">Reference proteome</keyword>
<evidence type="ECO:0000313" key="2">
    <source>
        <dbReference type="Proteomes" id="UP000465361"/>
    </source>
</evidence>
<reference evidence="1 2" key="1">
    <citation type="journal article" date="2019" name="Emerg. Microbes Infect.">
        <title>Comprehensive subspecies identification of 175 nontuberculous mycobacteria species based on 7547 genomic profiles.</title>
        <authorList>
            <person name="Matsumoto Y."/>
            <person name="Kinjo T."/>
            <person name="Motooka D."/>
            <person name="Nabeya D."/>
            <person name="Jung N."/>
            <person name="Uechi K."/>
            <person name="Horii T."/>
            <person name="Iida T."/>
            <person name="Fujita J."/>
            <person name="Nakamura S."/>
        </authorList>
    </citation>
    <scope>NUCLEOTIDE SEQUENCE [LARGE SCALE GENOMIC DNA]</scope>
    <source>
        <strain evidence="1 2">JCM 17322</strain>
    </source>
</reference>
<organism evidence="1 2">
    <name type="scientific">Mycobacterium botniense</name>
    <dbReference type="NCBI Taxonomy" id="84962"/>
    <lineage>
        <taxon>Bacteria</taxon>
        <taxon>Bacillati</taxon>
        <taxon>Actinomycetota</taxon>
        <taxon>Actinomycetes</taxon>
        <taxon>Mycobacteriales</taxon>
        <taxon>Mycobacteriaceae</taxon>
        <taxon>Mycobacterium</taxon>
    </lineage>
</organism>
<dbReference type="EMBL" id="BLKW01000004">
    <property type="protein sequence ID" value="GFG76252.1"/>
    <property type="molecule type" value="Genomic_DNA"/>
</dbReference>
<dbReference type="AlphaFoldDB" id="A0A7I9Y2E5"/>
<gene>
    <name evidence="1" type="ORF">MBOT_36170</name>
</gene>
<proteinExistence type="predicted"/>
<dbReference type="Proteomes" id="UP000465361">
    <property type="component" value="Unassembled WGS sequence"/>
</dbReference>
<evidence type="ECO:0000313" key="1">
    <source>
        <dbReference type="EMBL" id="GFG76252.1"/>
    </source>
</evidence>
<sequence length="249" mass="23428">MLGVGASVGAVAAAVLVPGRGAPTARADVVDWIVDPIVEPLSAAAMAATTGLGDVGLGGVDAGSAVVLPPGLDAVLVGLVAELNSAVNGLAQGWITGPIGAAVDPVINAPFVFLVGRDLIGNGVDDFTGANTSLLGSSGMFGNLSDGGLLVGDGGTGVPGVAGVDGGDGGVGGSAGLIGEGGAGGVGVDGGTGGAGGDGGEAGTVGLVVELVGLVVRLGCSATVGLERQGWVTGGRWCWKGGRVLGWDR</sequence>